<dbReference type="AlphaFoldDB" id="A0A8X6G4N8"/>
<keyword evidence="8" id="KW-0722">Serine protease inhibitor</keyword>
<evidence type="ECO:0000256" key="7">
    <source>
        <dbReference type="ARBA" id="ARBA00022776"/>
    </source>
</evidence>
<keyword evidence="11" id="KW-0137">Centromere</keyword>
<dbReference type="SUPFAM" id="SSF56574">
    <property type="entry name" value="Serpins"/>
    <property type="match status" value="1"/>
</dbReference>
<keyword evidence="5" id="KW-0132">Cell division</keyword>
<protein>
    <recommendedName>
        <fullName evidence="14">Serpin domain-containing protein</fullName>
    </recommendedName>
</protein>
<keyword evidence="16" id="KW-1185">Reference proteome</keyword>
<evidence type="ECO:0000256" key="10">
    <source>
        <dbReference type="ARBA" id="ARBA00023306"/>
    </source>
</evidence>
<comment type="subcellular location">
    <subcellularLocation>
        <location evidence="1">Chromosome</location>
        <location evidence="1">Centromere</location>
    </subcellularLocation>
</comment>
<evidence type="ECO:0000256" key="3">
    <source>
        <dbReference type="ARBA" id="ARBA00009500"/>
    </source>
</evidence>
<evidence type="ECO:0000313" key="16">
    <source>
        <dbReference type="Proteomes" id="UP000887116"/>
    </source>
</evidence>
<feature type="domain" description="Serpin" evidence="14">
    <location>
        <begin position="500"/>
        <end position="864"/>
    </location>
</feature>
<comment type="similarity">
    <text evidence="2">Belongs to the NUF2 family.</text>
</comment>
<dbReference type="Pfam" id="PF03800">
    <property type="entry name" value="Nuf2"/>
    <property type="match status" value="1"/>
</dbReference>
<dbReference type="Proteomes" id="UP000887116">
    <property type="component" value="Unassembled WGS sequence"/>
</dbReference>
<accession>A0A8X6G4N8</accession>
<feature type="coiled-coil region" evidence="13">
    <location>
        <begin position="315"/>
        <end position="374"/>
    </location>
</feature>
<keyword evidence="7" id="KW-0498">Mitosis</keyword>
<dbReference type="Gene3D" id="2.30.39.10">
    <property type="entry name" value="Alpha-1-antitrypsin, domain 1"/>
    <property type="match status" value="1"/>
</dbReference>
<evidence type="ECO:0000256" key="4">
    <source>
        <dbReference type="ARBA" id="ARBA00022454"/>
    </source>
</evidence>
<evidence type="ECO:0000256" key="8">
    <source>
        <dbReference type="ARBA" id="ARBA00022900"/>
    </source>
</evidence>
<evidence type="ECO:0000256" key="9">
    <source>
        <dbReference type="ARBA" id="ARBA00023054"/>
    </source>
</evidence>
<dbReference type="InterPro" id="IPR036186">
    <property type="entry name" value="Serpin_sf"/>
</dbReference>
<evidence type="ECO:0000256" key="11">
    <source>
        <dbReference type="ARBA" id="ARBA00023328"/>
    </source>
</evidence>
<sequence>MAESAKKLSEEELYECLKSLNVPVRLSDIKKPTKDFIVRVFDCCLKDLIIDIPHQSLRPFYAIKHIEYPEMYEENQMLILFVIIINKIMNADGLVIYVRDIMDPKPKRTKKILNYLIVFWNHCLKKFANFQTIEENLLEEKKIAEELIEKNELLQKKYDENVDLLKNELPSKDELISCNASKSEKRKELQKQEEAISEEYNAIKKKEIDMQTRITDIAVNIASTKELINELDQLILSSPEKISKDIQDMKEFIHKEDMKVKEKEHELKEKKKRYEALGLAIENNSKDLQSIQEKKAVLEKIVERAKNFVAIFQKNQEEKEIVQKLETELQIKEGAKCINEQKSAKLQLHYKKQKEAFNETLEMLKKNLTEEQNSLSFMKASNLELEQKMDEETDACLEMVKSCKEAENVTLKMQSKFESEDVNDVEYFLISSSAISRISNSLKHSAYYWAIMISSSLLLIAATVLCTCDLALPTEETCASKEDIKTSLQKLAIANNDMAVNLYKMLSANSVGNLAFSPLSISLAFGMLHYGVRGNTSAELRTAFGYDTADLEDNLVPDTFNVLLNKLLREESKSGYVLQIANSILASRTLRLVPEFKREIGLFYKATVFEDDFENYPVEVVHRINKWAREKTHGKINHLLDRLSPSAKMIVLNAMYFKGAWMVKFLEENTQDRLFYNYGLQSEAKYVPMMHLNTRFRYAEMNNYDMLELPFEMRNITMLLLLPREKDGLPALEESLTLEELSEAQSRLYFTKVNLYLPKFKLEYSKELSGEIKELGARSIFNAESADFSGITPSKNVYISEVIHKAMIEVNEKGSEASAVTGIMTFRMAQVRDDVPLIMADHPFMLLLLENRRMVFFMARVAAL</sequence>
<dbReference type="InterPro" id="IPR023796">
    <property type="entry name" value="Serpin_dom"/>
</dbReference>
<evidence type="ECO:0000256" key="5">
    <source>
        <dbReference type="ARBA" id="ARBA00022618"/>
    </source>
</evidence>
<dbReference type="InterPro" id="IPR023795">
    <property type="entry name" value="Serpin_CS"/>
</dbReference>
<comment type="caution">
    <text evidence="15">The sequence shown here is derived from an EMBL/GenBank/DDBJ whole genome shotgun (WGS) entry which is preliminary data.</text>
</comment>
<dbReference type="InterPro" id="IPR005549">
    <property type="entry name" value="Kinetochore_Nuf2_N"/>
</dbReference>
<dbReference type="GO" id="GO:0031262">
    <property type="term" value="C:Ndc80 complex"/>
    <property type="evidence" value="ECO:0007669"/>
    <property type="project" value="InterPro"/>
</dbReference>
<dbReference type="PANTHER" id="PTHR11461:SF211">
    <property type="entry name" value="GH10112P-RELATED"/>
    <property type="match status" value="1"/>
</dbReference>
<dbReference type="PROSITE" id="PS00284">
    <property type="entry name" value="SERPIN"/>
    <property type="match status" value="1"/>
</dbReference>
<dbReference type="Gene3D" id="3.30.497.10">
    <property type="entry name" value="Antithrombin, subunit I, domain 2"/>
    <property type="match status" value="1"/>
</dbReference>
<dbReference type="EMBL" id="BMAO01024643">
    <property type="protein sequence ID" value="GFQ96670.1"/>
    <property type="molecule type" value="Genomic_DNA"/>
</dbReference>
<evidence type="ECO:0000256" key="12">
    <source>
        <dbReference type="RuleBase" id="RU000411"/>
    </source>
</evidence>
<comment type="similarity">
    <text evidence="3 12">Belongs to the serpin family.</text>
</comment>
<evidence type="ECO:0000256" key="6">
    <source>
        <dbReference type="ARBA" id="ARBA00022690"/>
    </source>
</evidence>
<dbReference type="Gene3D" id="1.10.418.60">
    <property type="entry name" value="Ncd80 complex, Nuf2 subunit"/>
    <property type="match status" value="1"/>
</dbReference>
<feature type="coiled-coil region" evidence="13">
    <location>
        <begin position="130"/>
        <end position="209"/>
    </location>
</feature>
<dbReference type="OrthoDB" id="8194677at2759"/>
<dbReference type="GO" id="GO:0005615">
    <property type="term" value="C:extracellular space"/>
    <property type="evidence" value="ECO:0007669"/>
    <property type="project" value="InterPro"/>
</dbReference>
<dbReference type="PANTHER" id="PTHR11461">
    <property type="entry name" value="SERINE PROTEASE INHIBITOR, SERPIN"/>
    <property type="match status" value="1"/>
</dbReference>
<keyword evidence="4" id="KW-0158">Chromosome</keyword>
<gene>
    <name evidence="15" type="primary">SERPINB1</name>
    <name evidence="15" type="ORF">TNCT_559891</name>
</gene>
<reference evidence="15" key="1">
    <citation type="submission" date="2020-07" db="EMBL/GenBank/DDBJ databases">
        <title>Multicomponent nature underlies the extraordinary mechanical properties of spider dragline silk.</title>
        <authorList>
            <person name="Kono N."/>
            <person name="Nakamura H."/>
            <person name="Mori M."/>
            <person name="Yoshida Y."/>
            <person name="Ohtoshi R."/>
            <person name="Malay A.D."/>
            <person name="Moran D.A.P."/>
            <person name="Tomita M."/>
            <person name="Numata K."/>
            <person name="Arakawa K."/>
        </authorList>
    </citation>
    <scope>NUCLEOTIDE SEQUENCE</scope>
</reference>
<dbReference type="Pfam" id="PF00079">
    <property type="entry name" value="Serpin"/>
    <property type="match status" value="1"/>
</dbReference>
<evidence type="ECO:0000256" key="1">
    <source>
        <dbReference type="ARBA" id="ARBA00004584"/>
    </source>
</evidence>
<keyword evidence="10" id="KW-0131">Cell cycle</keyword>
<dbReference type="SMART" id="SM00093">
    <property type="entry name" value="SERPIN"/>
    <property type="match status" value="1"/>
</dbReference>
<name>A0A8X6G4N8_TRICU</name>
<dbReference type="InterPro" id="IPR000215">
    <property type="entry name" value="Serpin_fam"/>
</dbReference>
<evidence type="ECO:0000256" key="2">
    <source>
        <dbReference type="ARBA" id="ARBA00005498"/>
    </source>
</evidence>
<dbReference type="GO" id="GO:0004867">
    <property type="term" value="F:serine-type endopeptidase inhibitor activity"/>
    <property type="evidence" value="ECO:0007669"/>
    <property type="project" value="UniProtKB-KW"/>
</dbReference>
<dbReference type="InterPro" id="IPR042178">
    <property type="entry name" value="Serpin_sf_1"/>
</dbReference>
<dbReference type="InterPro" id="IPR038275">
    <property type="entry name" value="Nuf2_N_sf"/>
</dbReference>
<feature type="coiled-coil region" evidence="13">
    <location>
        <begin position="253"/>
        <end position="280"/>
    </location>
</feature>
<evidence type="ECO:0000313" key="15">
    <source>
        <dbReference type="EMBL" id="GFQ96670.1"/>
    </source>
</evidence>
<dbReference type="InterPro" id="IPR042185">
    <property type="entry name" value="Serpin_sf_2"/>
</dbReference>
<keyword evidence="9 13" id="KW-0175">Coiled coil</keyword>
<proteinExistence type="inferred from homology"/>
<keyword evidence="6" id="KW-0646">Protease inhibitor</keyword>
<organism evidence="15 16">
    <name type="scientific">Trichonephila clavata</name>
    <name type="common">Joro spider</name>
    <name type="synonym">Nephila clavata</name>
    <dbReference type="NCBI Taxonomy" id="2740835"/>
    <lineage>
        <taxon>Eukaryota</taxon>
        <taxon>Metazoa</taxon>
        <taxon>Ecdysozoa</taxon>
        <taxon>Arthropoda</taxon>
        <taxon>Chelicerata</taxon>
        <taxon>Arachnida</taxon>
        <taxon>Araneae</taxon>
        <taxon>Araneomorphae</taxon>
        <taxon>Entelegynae</taxon>
        <taxon>Araneoidea</taxon>
        <taxon>Nephilidae</taxon>
        <taxon>Trichonephila</taxon>
    </lineage>
</organism>
<dbReference type="GO" id="GO:0051301">
    <property type="term" value="P:cell division"/>
    <property type="evidence" value="ECO:0007669"/>
    <property type="project" value="UniProtKB-KW"/>
</dbReference>
<evidence type="ECO:0000259" key="14">
    <source>
        <dbReference type="SMART" id="SM00093"/>
    </source>
</evidence>
<evidence type="ECO:0000256" key="13">
    <source>
        <dbReference type="SAM" id="Coils"/>
    </source>
</evidence>